<accession>A8RM66</accession>
<sequence>MFKVFPLSKQKKEGMSPLIADGFGMGKKNDNKNRRNRFICTGADCDQ</sequence>
<dbReference type="Proteomes" id="UP000005396">
    <property type="component" value="Unassembled WGS sequence"/>
</dbReference>
<comment type="caution">
    <text evidence="1">The sequence shown here is derived from an EMBL/GenBank/DDBJ whole genome shotgun (WGS) entry which is preliminary data.</text>
</comment>
<protein>
    <submittedName>
        <fullName evidence="1">Uncharacterized protein</fullName>
    </submittedName>
</protein>
<name>A8RM66_ENTBW</name>
<reference evidence="1 2" key="2">
    <citation type="submission" date="2007-09" db="EMBL/GenBank/DDBJ databases">
        <title>Draft genome sequence of Clostridium bolteae (ATCC BAA-613).</title>
        <authorList>
            <person name="Sudarsanam P."/>
            <person name="Ley R."/>
            <person name="Guruge J."/>
            <person name="Turnbaugh P.J."/>
            <person name="Mahowald M."/>
            <person name="Liep D."/>
            <person name="Gordon J."/>
        </authorList>
    </citation>
    <scope>NUCLEOTIDE SEQUENCE [LARGE SCALE GENOMIC DNA]</scope>
    <source>
        <strain evidence="2">ATCC BAA-613 / DSM 15670 / CCUG 46953 / JCM 12243 / WAL 16351</strain>
    </source>
</reference>
<dbReference type="EMBL" id="ABCC02000020">
    <property type="protein sequence ID" value="EDP17879.1"/>
    <property type="molecule type" value="Genomic_DNA"/>
</dbReference>
<dbReference type="HOGENOM" id="CLU_3166374_0_0_9"/>
<evidence type="ECO:0000313" key="2">
    <source>
        <dbReference type="Proteomes" id="UP000005396"/>
    </source>
</evidence>
<gene>
    <name evidence="1" type="ORF">CLOBOL_01831</name>
</gene>
<evidence type="ECO:0000313" key="1">
    <source>
        <dbReference type="EMBL" id="EDP17879.1"/>
    </source>
</evidence>
<dbReference type="AlphaFoldDB" id="A8RM66"/>
<proteinExistence type="predicted"/>
<reference evidence="1 2" key="1">
    <citation type="submission" date="2007-08" db="EMBL/GenBank/DDBJ databases">
        <authorList>
            <person name="Fulton L."/>
            <person name="Clifton S."/>
            <person name="Fulton B."/>
            <person name="Xu J."/>
            <person name="Minx P."/>
            <person name="Pepin K.H."/>
            <person name="Johnson M."/>
            <person name="Thiruvilangam P."/>
            <person name="Bhonagiri V."/>
            <person name="Nash W.E."/>
            <person name="Mardis E.R."/>
            <person name="Wilson R.K."/>
        </authorList>
    </citation>
    <scope>NUCLEOTIDE SEQUENCE [LARGE SCALE GENOMIC DNA]</scope>
    <source>
        <strain evidence="2">ATCC BAA-613 / DSM 15670 / CCUG 46953 / JCM 12243 / WAL 16351</strain>
    </source>
</reference>
<dbReference type="PaxDb" id="411902-CLOBOL_01831"/>
<organism evidence="1 2">
    <name type="scientific">Enterocloster bolteae (strain ATCC BAA-613 / DSM 15670 / CCUG 46953 / JCM 12243 / WAL 16351)</name>
    <name type="common">Clostridium bolteae</name>
    <dbReference type="NCBI Taxonomy" id="411902"/>
    <lineage>
        <taxon>Bacteria</taxon>
        <taxon>Bacillati</taxon>
        <taxon>Bacillota</taxon>
        <taxon>Clostridia</taxon>
        <taxon>Lachnospirales</taxon>
        <taxon>Lachnospiraceae</taxon>
        <taxon>Enterocloster</taxon>
    </lineage>
</organism>